<feature type="non-terminal residue" evidence="2">
    <location>
        <position position="1"/>
    </location>
</feature>
<reference evidence="2" key="1">
    <citation type="submission" date="2014-12" db="EMBL/GenBank/DDBJ databases">
        <title>Insight into the proteome of Arion vulgaris.</title>
        <authorList>
            <person name="Aradska J."/>
            <person name="Bulat T."/>
            <person name="Smidak R."/>
            <person name="Sarate P."/>
            <person name="Gangsoo J."/>
            <person name="Sialana F."/>
            <person name="Bilban M."/>
            <person name="Lubec G."/>
        </authorList>
    </citation>
    <scope>NUCLEOTIDE SEQUENCE</scope>
    <source>
        <tissue evidence="2">Skin</tissue>
    </source>
</reference>
<feature type="region of interest" description="Disordered" evidence="1">
    <location>
        <begin position="25"/>
        <end position="70"/>
    </location>
</feature>
<organism evidence="2">
    <name type="scientific">Arion vulgaris</name>
    <dbReference type="NCBI Taxonomy" id="1028688"/>
    <lineage>
        <taxon>Eukaryota</taxon>
        <taxon>Metazoa</taxon>
        <taxon>Spiralia</taxon>
        <taxon>Lophotrochozoa</taxon>
        <taxon>Mollusca</taxon>
        <taxon>Gastropoda</taxon>
        <taxon>Heterobranchia</taxon>
        <taxon>Euthyneura</taxon>
        <taxon>Panpulmonata</taxon>
        <taxon>Eupulmonata</taxon>
        <taxon>Stylommatophora</taxon>
        <taxon>Helicina</taxon>
        <taxon>Arionoidea</taxon>
        <taxon>Arionidae</taxon>
        <taxon>Arion</taxon>
    </lineage>
</organism>
<feature type="non-terminal residue" evidence="2">
    <location>
        <position position="293"/>
    </location>
</feature>
<proteinExistence type="predicted"/>
<sequence length="293" mass="35684">QKQEDRKKMEAQIKKEARLKAQQLIQKEQKDRETRARKEEMALKKDMIKIRKEMHDERTRKAEEMRKTREKKELMDRLAREELERQMTSEDKEIVEVQRLESDRRKKQMIQIEMVKSKIASRTLQCLHKHLIAWYDLVLSKRLLMGKVKAMSDWKLMLKVWGAWRSHVRSLRLELEMEIHERNVTDVERKKLMAERHYTHSVLRSCLTTWRHFITELIERRHLEKEQQRTKNKMMSLLNAVVEKRVEKEERGTEGSQENRNQTSRLVLSARSQQQFMDSPKIEQMFQQPIRKQ</sequence>
<accession>A0A0B6ZL15</accession>
<name>A0A0B6ZL15_9EUPU</name>
<gene>
    <name evidence="2" type="primary">ORF66261</name>
</gene>
<evidence type="ECO:0008006" key="3">
    <source>
        <dbReference type="Google" id="ProtNLM"/>
    </source>
</evidence>
<protein>
    <recommendedName>
        <fullName evidence="3">Sfi1 spindle body domain-containing protein</fullName>
    </recommendedName>
</protein>
<dbReference type="InterPro" id="IPR052270">
    <property type="entry name" value="CACF_protein"/>
</dbReference>
<evidence type="ECO:0000313" key="2">
    <source>
        <dbReference type="EMBL" id="CEK68420.1"/>
    </source>
</evidence>
<dbReference type="AlphaFoldDB" id="A0A0B6ZL15"/>
<feature type="compositionally biased region" description="Polar residues" evidence="1">
    <location>
        <begin position="254"/>
        <end position="277"/>
    </location>
</feature>
<dbReference type="EMBL" id="HACG01021555">
    <property type="protein sequence ID" value="CEK68420.1"/>
    <property type="molecule type" value="Transcribed_RNA"/>
</dbReference>
<dbReference type="PANTHER" id="PTHR22028:SF5">
    <property type="entry name" value="COILED-COIL DOMAIN-CONTAINING PROTEIN 191"/>
    <property type="match status" value="1"/>
</dbReference>
<feature type="compositionally biased region" description="Basic and acidic residues" evidence="1">
    <location>
        <begin position="27"/>
        <end position="70"/>
    </location>
</feature>
<dbReference type="PANTHER" id="PTHR22028">
    <property type="entry name" value="SFI1 SPINDLE BODY DOMAIN-CONTAINING PROTEIN-RELATED"/>
    <property type="match status" value="1"/>
</dbReference>
<feature type="region of interest" description="Disordered" evidence="1">
    <location>
        <begin position="246"/>
        <end position="293"/>
    </location>
</feature>
<evidence type="ECO:0000256" key="1">
    <source>
        <dbReference type="SAM" id="MobiDB-lite"/>
    </source>
</evidence>